<name>A0A371BFN5_9SPHN</name>
<gene>
    <name evidence="2" type="ORF">DXH95_02925</name>
</gene>
<evidence type="ECO:0000313" key="2">
    <source>
        <dbReference type="EMBL" id="RDV06394.1"/>
    </source>
</evidence>
<sequence length="102" mass="11746">MTDDNPPPPRRLSNKIGHRDFHPSYGRVGLRFDGQERTDVRYYNMDAGTPSKHSNGGMIETTSGEMLFGNVEPYWRYAESRQQRHARERWEAKHQPKAGGTA</sequence>
<evidence type="ECO:0000313" key="3">
    <source>
        <dbReference type="Proteomes" id="UP000263833"/>
    </source>
</evidence>
<dbReference type="EMBL" id="QRGP01000001">
    <property type="protein sequence ID" value="RDV06394.1"/>
    <property type="molecule type" value="Genomic_DNA"/>
</dbReference>
<protein>
    <submittedName>
        <fullName evidence="2">Uncharacterized protein</fullName>
    </submittedName>
</protein>
<dbReference type="Proteomes" id="UP000263833">
    <property type="component" value="Unassembled WGS sequence"/>
</dbReference>
<feature type="region of interest" description="Disordered" evidence="1">
    <location>
        <begin position="1"/>
        <end position="20"/>
    </location>
</feature>
<feature type="compositionally biased region" description="Pro residues" evidence="1">
    <location>
        <begin position="1"/>
        <end position="10"/>
    </location>
</feature>
<keyword evidence="3" id="KW-1185">Reference proteome</keyword>
<dbReference type="RefSeq" id="WP_115547947.1">
    <property type="nucleotide sequence ID" value="NZ_QRGP01000001.1"/>
</dbReference>
<evidence type="ECO:0000256" key="1">
    <source>
        <dbReference type="SAM" id="MobiDB-lite"/>
    </source>
</evidence>
<organism evidence="2 3">
    <name type="scientific">Sphingorhabdus pulchriflava</name>
    <dbReference type="NCBI Taxonomy" id="2292257"/>
    <lineage>
        <taxon>Bacteria</taxon>
        <taxon>Pseudomonadati</taxon>
        <taxon>Pseudomonadota</taxon>
        <taxon>Alphaproteobacteria</taxon>
        <taxon>Sphingomonadales</taxon>
        <taxon>Sphingomonadaceae</taxon>
        <taxon>Sphingorhabdus</taxon>
    </lineage>
</organism>
<accession>A0A371BFN5</accession>
<feature type="region of interest" description="Disordered" evidence="1">
    <location>
        <begin position="82"/>
        <end position="102"/>
    </location>
</feature>
<proteinExistence type="predicted"/>
<dbReference type="AlphaFoldDB" id="A0A371BFN5"/>
<dbReference type="OrthoDB" id="8756821at2"/>
<comment type="caution">
    <text evidence="2">The sequence shown here is derived from an EMBL/GenBank/DDBJ whole genome shotgun (WGS) entry which is preliminary data.</text>
</comment>
<reference evidence="3" key="1">
    <citation type="submission" date="2018-08" db="EMBL/GenBank/DDBJ databases">
        <authorList>
            <person name="Kim S.-J."/>
            <person name="Jung G.-Y."/>
        </authorList>
    </citation>
    <scope>NUCLEOTIDE SEQUENCE [LARGE SCALE GENOMIC DNA]</scope>
    <source>
        <strain evidence="3">GY_G</strain>
    </source>
</reference>